<dbReference type="AlphaFoldDB" id="A0A8S1BTZ5"/>
<evidence type="ECO:0000313" key="1">
    <source>
        <dbReference type="EMBL" id="CAB3262493.1"/>
    </source>
</evidence>
<evidence type="ECO:0008006" key="3">
    <source>
        <dbReference type="Google" id="ProtNLM"/>
    </source>
</evidence>
<dbReference type="OrthoDB" id="2668416at2759"/>
<name>A0A8S1BTZ5_ARCPL</name>
<organism evidence="1 2">
    <name type="scientific">Arctia plantaginis</name>
    <name type="common">Wood tiger moth</name>
    <name type="synonym">Phalaena plantaginis</name>
    <dbReference type="NCBI Taxonomy" id="874455"/>
    <lineage>
        <taxon>Eukaryota</taxon>
        <taxon>Metazoa</taxon>
        <taxon>Ecdysozoa</taxon>
        <taxon>Arthropoda</taxon>
        <taxon>Hexapoda</taxon>
        <taxon>Insecta</taxon>
        <taxon>Pterygota</taxon>
        <taxon>Neoptera</taxon>
        <taxon>Endopterygota</taxon>
        <taxon>Lepidoptera</taxon>
        <taxon>Glossata</taxon>
        <taxon>Ditrysia</taxon>
        <taxon>Noctuoidea</taxon>
        <taxon>Erebidae</taxon>
        <taxon>Arctiinae</taxon>
        <taxon>Arctia</taxon>
    </lineage>
</organism>
<evidence type="ECO:0000313" key="2">
    <source>
        <dbReference type="Proteomes" id="UP000494106"/>
    </source>
</evidence>
<dbReference type="Proteomes" id="UP000494106">
    <property type="component" value="Unassembled WGS sequence"/>
</dbReference>
<reference evidence="1 2" key="1">
    <citation type="submission" date="2020-04" db="EMBL/GenBank/DDBJ databases">
        <authorList>
            <person name="Wallbank WR R."/>
            <person name="Pardo Diaz C."/>
            <person name="Kozak K."/>
            <person name="Martin S."/>
            <person name="Jiggins C."/>
            <person name="Moest M."/>
            <person name="Warren A I."/>
            <person name="Byers J.R.P. K."/>
            <person name="Montejo-Kovacevich G."/>
            <person name="Yen C E."/>
        </authorList>
    </citation>
    <scope>NUCLEOTIDE SEQUENCE [LARGE SCALE GENOMIC DNA]</scope>
</reference>
<gene>
    <name evidence="1" type="ORF">APLA_LOCUS18443</name>
</gene>
<sequence length="155" mass="17609">MLSPSAYVVSVFGVEVEEYSEINKSVSKRPDLVSVETSVAENMEMSAVASMENCEVESKEKCEVQSVEKFELPSNENEWKAIGADFEKRWNFPNCLGAVDGKHIKIKLPPGSGSQFFNYKHFHSQVLMAIANANYELIYFHFGTNGRFRRWGNKK</sequence>
<keyword evidence="2" id="KW-1185">Reference proteome</keyword>
<protein>
    <recommendedName>
        <fullName evidence="3">DDE Tnp4 domain-containing protein</fullName>
    </recommendedName>
</protein>
<accession>A0A8S1BTZ5</accession>
<dbReference type="EMBL" id="CADEBC010000972">
    <property type="protein sequence ID" value="CAB3262493.1"/>
    <property type="molecule type" value="Genomic_DNA"/>
</dbReference>
<proteinExistence type="predicted"/>
<comment type="caution">
    <text evidence="1">The sequence shown here is derived from an EMBL/GenBank/DDBJ whole genome shotgun (WGS) entry which is preliminary data.</text>
</comment>